<reference evidence="5 6" key="1">
    <citation type="submission" date="2016-10" db="EMBL/GenBank/DDBJ databases">
        <authorList>
            <person name="de Groot N.N."/>
        </authorList>
    </citation>
    <scope>NUCLEOTIDE SEQUENCE [LARGE SCALE GENOMIC DNA]</scope>
    <source>
        <strain evidence="5 6">DSM 23042</strain>
    </source>
</reference>
<keyword evidence="6" id="KW-1185">Reference proteome</keyword>
<dbReference type="GO" id="GO:0003700">
    <property type="term" value="F:DNA-binding transcription factor activity"/>
    <property type="evidence" value="ECO:0007669"/>
    <property type="project" value="InterPro"/>
</dbReference>
<evidence type="ECO:0000256" key="3">
    <source>
        <dbReference type="ARBA" id="ARBA00023163"/>
    </source>
</evidence>
<keyword evidence="3" id="KW-0804">Transcription</keyword>
<evidence type="ECO:0000313" key="5">
    <source>
        <dbReference type="EMBL" id="SER46485.1"/>
    </source>
</evidence>
<dbReference type="InterPro" id="IPR009057">
    <property type="entry name" value="Homeodomain-like_sf"/>
</dbReference>
<dbReference type="SMART" id="SM00342">
    <property type="entry name" value="HTH_ARAC"/>
    <property type="match status" value="1"/>
</dbReference>
<evidence type="ECO:0000259" key="4">
    <source>
        <dbReference type="PROSITE" id="PS01124"/>
    </source>
</evidence>
<dbReference type="Gene3D" id="1.10.10.60">
    <property type="entry name" value="Homeodomain-like"/>
    <property type="match status" value="1"/>
</dbReference>
<organism evidence="5 6">
    <name type="scientific">Tranquillimonas rosea</name>
    <dbReference type="NCBI Taxonomy" id="641238"/>
    <lineage>
        <taxon>Bacteria</taxon>
        <taxon>Pseudomonadati</taxon>
        <taxon>Pseudomonadota</taxon>
        <taxon>Alphaproteobacteria</taxon>
        <taxon>Rhodobacterales</taxon>
        <taxon>Roseobacteraceae</taxon>
        <taxon>Tranquillimonas</taxon>
    </lineage>
</organism>
<dbReference type="PROSITE" id="PS01124">
    <property type="entry name" value="HTH_ARAC_FAMILY_2"/>
    <property type="match status" value="1"/>
</dbReference>
<dbReference type="EMBL" id="FOGU01000001">
    <property type="protein sequence ID" value="SER46485.1"/>
    <property type="molecule type" value="Genomic_DNA"/>
</dbReference>
<dbReference type="InterPro" id="IPR020449">
    <property type="entry name" value="Tscrpt_reg_AraC-type_HTH"/>
</dbReference>
<sequence length="270" mass="30072">MTQPTTAPDSTAGYQVAPIQRAPTAAQWRTAAMRSYGRGVLYWFNRGQGRITMQGVTRGYGANNAIFLPPRTMHGFEMMGQVNGTAVFLPDEPDLLWPETILHLRVRDVQHQAELTAMVDNLRREISRDDPARARALRYHAGLLSVWLERQAATSGQEEVEPRRAADRLAAAFTALVERDFRNGAGVAHYAARLGVTPTHLSRACRAASGRPASALLQDRVHYEARWLLAETRSPVKKVAEQLGFRSAAYFTRAFHAHTGQTPSEFRKHG</sequence>
<feature type="domain" description="HTH araC/xylS-type" evidence="4">
    <location>
        <begin position="171"/>
        <end position="269"/>
    </location>
</feature>
<dbReference type="Pfam" id="PF12833">
    <property type="entry name" value="HTH_18"/>
    <property type="match status" value="1"/>
</dbReference>
<dbReference type="SUPFAM" id="SSF51215">
    <property type="entry name" value="Regulatory protein AraC"/>
    <property type="match status" value="1"/>
</dbReference>
<dbReference type="GO" id="GO:0043565">
    <property type="term" value="F:sequence-specific DNA binding"/>
    <property type="evidence" value="ECO:0007669"/>
    <property type="project" value="InterPro"/>
</dbReference>
<accession>A0A1H9PEZ4</accession>
<dbReference type="InterPro" id="IPR037923">
    <property type="entry name" value="HTH-like"/>
</dbReference>
<dbReference type="PANTHER" id="PTHR43280">
    <property type="entry name" value="ARAC-FAMILY TRANSCRIPTIONAL REGULATOR"/>
    <property type="match status" value="1"/>
</dbReference>
<dbReference type="InterPro" id="IPR018060">
    <property type="entry name" value="HTH_AraC"/>
</dbReference>
<dbReference type="PANTHER" id="PTHR43280:SF32">
    <property type="entry name" value="TRANSCRIPTIONAL REGULATORY PROTEIN"/>
    <property type="match status" value="1"/>
</dbReference>
<keyword evidence="2 5" id="KW-0238">DNA-binding</keyword>
<name>A0A1H9PEZ4_9RHOB</name>
<protein>
    <submittedName>
        <fullName evidence="5">AraC-type DNA-binding protein</fullName>
    </submittedName>
</protein>
<evidence type="ECO:0000313" key="6">
    <source>
        <dbReference type="Proteomes" id="UP000198885"/>
    </source>
</evidence>
<keyword evidence="1" id="KW-0805">Transcription regulation</keyword>
<gene>
    <name evidence="5" type="ORF">SAMN04490244_101141</name>
</gene>
<evidence type="ECO:0000256" key="1">
    <source>
        <dbReference type="ARBA" id="ARBA00023015"/>
    </source>
</evidence>
<dbReference type="SUPFAM" id="SSF46689">
    <property type="entry name" value="Homeodomain-like"/>
    <property type="match status" value="1"/>
</dbReference>
<dbReference type="PRINTS" id="PR00032">
    <property type="entry name" value="HTHARAC"/>
</dbReference>
<evidence type="ECO:0000256" key="2">
    <source>
        <dbReference type="ARBA" id="ARBA00023125"/>
    </source>
</evidence>
<dbReference type="AlphaFoldDB" id="A0A1H9PEZ4"/>
<dbReference type="Proteomes" id="UP000198885">
    <property type="component" value="Unassembled WGS sequence"/>
</dbReference>
<dbReference type="RefSeq" id="WP_235859743.1">
    <property type="nucleotide sequence ID" value="NZ_FOGU01000001.1"/>
</dbReference>
<proteinExistence type="predicted"/>
<dbReference type="STRING" id="641238.SAMN04490244_101141"/>